<dbReference type="CDD" id="cd03784">
    <property type="entry name" value="GT1_Gtf-like"/>
    <property type="match status" value="1"/>
</dbReference>
<dbReference type="Gene3D" id="3.40.50.2000">
    <property type="entry name" value="Glycogen Phosphorylase B"/>
    <property type="match status" value="3"/>
</dbReference>
<dbReference type="Pfam" id="PF00201">
    <property type="entry name" value="UDPGT"/>
    <property type="match status" value="1"/>
</dbReference>
<name>A0AAD7L1R0_QUISA</name>
<dbReference type="Proteomes" id="UP001163823">
    <property type="component" value="Chromosome 12"/>
</dbReference>
<gene>
    <name evidence="6" type="ORF">O6P43_030143</name>
</gene>
<evidence type="ECO:0000313" key="6">
    <source>
        <dbReference type="EMBL" id="KAJ7949851.1"/>
    </source>
</evidence>
<dbReference type="InterPro" id="IPR002213">
    <property type="entry name" value="UDP_glucos_trans"/>
</dbReference>
<dbReference type="PANTHER" id="PTHR48045">
    <property type="entry name" value="UDP-GLYCOSYLTRANSFERASE 72B1"/>
    <property type="match status" value="1"/>
</dbReference>
<dbReference type="PROSITE" id="PS00375">
    <property type="entry name" value="UDPGT"/>
    <property type="match status" value="1"/>
</dbReference>
<dbReference type="SUPFAM" id="SSF53756">
    <property type="entry name" value="UDP-Glycosyltransferase/glycogen phosphorylase"/>
    <property type="match status" value="1"/>
</dbReference>
<keyword evidence="3 4" id="KW-0808">Transferase</keyword>
<comment type="caution">
    <text evidence="6">The sequence shown here is derived from an EMBL/GenBank/DDBJ whole genome shotgun (WGS) entry which is preliminary data.</text>
</comment>
<dbReference type="GO" id="GO:0008194">
    <property type="term" value="F:UDP-glycosyltransferase activity"/>
    <property type="evidence" value="ECO:0007669"/>
    <property type="project" value="InterPro"/>
</dbReference>
<evidence type="ECO:0000256" key="5">
    <source>
        <dbReference type="RuleBase" id="RU362057"/>
    </source>
</evidence>
<sequence length="409" mass="45139">MTLDSTKTHVAVLAFPFSTHAAPLFAIISRLSSAARNTHFSFFNTSKSNNSIRSSSFKQNVRHNLNVYDVWDGVPEGYEFAGKPQEEIELFMKAAPESFLKSVVAAVVETGREVSCLVTDAFFWFAAEMAEDMGVPWVAFWTAGPASLSTHVYTDTIRNKIGDEGVFINSFQELDPIISNDLNSKFNKYLNVGPFNLISPPPPPPQPPIISKASGCIPWLDKQKVASVAYISFGSVTVPPSDELVALAEALEAISVPFIWSLRDNLKVHLPNGFLEKTKMQGMVIPWAPQSDILRQGAIGAFVTHCGWNSFLESVVGEVPMICRPFFGDQRLNARMIKEVWEIGVRVEGGVFTKSGIMKSLDLVLLQEKGKRMREKMKGLKELAEIAIGPKGSSTENYDTLLDVISKSK</sequence>
<dbReference type="EMBL" id="JARAOO010000012">
    <property type="protein sequence ID" value="KAJ7949851.1"/>
    <property type="molecule type" value="Genomic_DNA"/>
</dbReference>
<evidence type="ECO:0000256" key="2">
    <source>
        <dbReference type="ARBA" id="ARBA00022676"/>
    </source>
</evidence>
<evidence type="ECO:0000256" key="1">
    <source>
        <dbReference type="ARBA" id="ARBA00009995"/>
    </source>
</evidence>
<dbReference type="PANTHER" id="PTHR48045:SF34">
    <property type="entry name" value="ISOFLAVONE 7-O-GLUCOSYLTRANSFERASE 1-LIKE"/>
    <property type="match status" value="1"/>
</dbReference>
<evidence type="ECO:0000256" key="3">
    <source>
        <dbReference type="ARBA" id="ARBA00022679"/>
    </source>
</evidence>
<accession>A0AAD7L1R0</accession>
<proteinExistence type="inferred from homology"/>
<dbReference type="EC" id="2.4.1.-" evidence="5"/>
<evidence type="ECO:0000313" key="7">
    <source>
        <dbReference type="Proteomes" id="UP001163823"/>
    </source>
</evidence>
<keyword evidence="2 4" id="KW-0328">Glycosyltransferase</keyword>
<keyword evidence="7" id="KW-1185">Reference proteome</keyword>
<organism evidence="6 7">
    <name type="scientific">Quillaja saponaria</name>
    <name type="common">Soap bark tree</name>
    <dbReference type="NCBI Taxonomy" id="32244"/>
    <lineage>
        <taxon>Eukaryota</taxon>
        <taxon>Viridiplantae</taxon>
        <taxon>Streptophyta</taxon>
        <taxon>Embryophyta</taxon>
        <taxon>Tracheophyta</taxon>
        <taxon>Spermatophyta</taxon>
        <taxon>Magnoliopsida</taxon>
        <taxon>eudicotyledons</taxon>
        <taxon>Gunneridae</taxon>
        <taxon>Pentapetalae</taxon>
        <taxon>rosids</taxon>
        <taxon>fabids</taxon>
        <taxon>Fabales</taxon>
        <taxon>Quillajaceae</taxon>
        <taxon>Quillaja</taxon>
    </lineage>
</organism>
<protein>
    <recommendedName>
        <fullName evidence="5">Glycosyltransferase</fullName>
        <ecNumber evidence="5">2.4.1.-</ecNumber>
    </recommendedName>
</protein>
<dbReference type="AlphaFoldDB" id="A0AAD7L1R0"/>
<dbReference type="KEGG" id="qsa:O6P43_030143"/>
<dbReference type="FunFam" id="3.40.50.2000:FF:000091">
    <property type="entry name" value="Glycosyltransferase"/>
    <property type="match status" value="1"/>
</dbReference>
<evidence type="ECO:0000256" key="4">
    <source>
        <dbReference type="RuleBase" id="RU003718"/>
    </source>
</evidence>
<dbReference type="InterPro" id="IPR035595">
    <property type="entry name" value="UDP_glycos_trans_CS"/>
</dbReference>
<comment type="similarity">
    <text evidence="1 4">Belongs to the UDP-glycosyltransferase family.</text>
</comment>
<reference evidence="6" key="1">
    <citation type="journal article" date="2023" name="Science">
        <title>Elucidation of the pathway for biosynthesis of saponin adjuvants from the soapbark tree.</title>
        <authorList>
            <person name="Reed J."/>
            <person name="Orme A."/>
            <person name="El-Demerdash A."/>
            <person name="Owen C."/>
            <person name="Martin L.B.B."/>
            <person name="Misra R.C."/>
            <person name="Kikuchi S."/>
            <person name="Rejzek M."/>
            <person name="Martin A.C."/>
            <person name="Harkess A."/>
            <person name="Leebens-Mack J."/>
            <person name="Louveau T."/>
            <person name="Stephenson M.J."/>
            <person name="Osbourn A."/>
        </authorList>
    </citation>
    <scope>NUCLEOTIDE SEQUENCE</scope>
    <source>
        <strain evidence="6">S10</strain>
    </source>
</reference>